<sequence>MQNYGLVREGVGNAALRPLAIPRLPDDYILVRTVAVALNPTDWTTLEAPGDDGTIVGCDYAGIVEEVGKAVKRRFEKGDRIAGFAHGGNDADPENGAFARVIAVKGDLQMHIPDDVSFETAATVGVGIGTVGYALYKVLGLPLPHLSKASNSWNDDGNIILVYGGSTATGTLATQFAKLSGWTVVTTCSTDHFDLAKSRGAHAIHDYRTPGVGRTICEKTHGSISHVFDTVSTASTAELCGQAMGRNGGKYCNLLGIDCPRPDVESTFFLCYSLSGEEYKFEGEVYPAQPEDFQFGTEWYGTAEQLWAERKWKAHPQRLETGGLLGIGAGLEALKKGAVRGKKLVYRIDDTVWPSM</sequence>
<dbReference type="Proteomes" id="UP001281147">
    <property type="component" value="Unassembled WGS sequence"/>
</dbReference>
<evidence type="ECO:0000313" key="2">
    <source>
        <dbReference type="Proteomes" id="UP001281147"/>
    </source>
</evidence>
<accession>A0ACC3MW24</accession>
<protein>
    <submittedName>
        <fullName evidence="1">Uncharacterized protein</fullName>
    </submittedName>
</protein>
<dbReference type="EMBL" id="JAUTXU010000134">
    <property type="protein sequence ID" value="KAK3704868.1"/>
    <property type="molecule type" value="Genomic_DNA"/>
</dbReference>
<organism evidence="1 2">
    <name type="scientific">Vermiconidia calcicola</name>
    <dbReference type="NCBI Taxonomy" id="1690605"/>
    <lineage>
        <taxon>Eukaryota</taxon>
        <taxon>Fungi</taxon>
        <taxon>Dikarya</taxon>
        <taxon>Ascomycota</taxon>
        <taxon>Pezizomycotina</taxon>
        <taxon>Dothideomycetes</taxon>
        <taxon>Dothideomycetidae</taxon>
        <taxon>Mycosphaerellales</taxon>
        <taxon>Extremaceae</taxon>
        <taxon>Vermiconidia</taxon>
    </lineage>
</organism>
<name>A0ACC3MW24_9PEZI</name>
<gene>
    <name evidence="1" type="ORF">LTR37_013559</name>
</gene>
<comment type="caution">
    <text evidence="1">The sequence shown here is derived from an EMBL/GenBank/DDBJ whole genome shotgun (WGS) entry which is preliminary data.</text>
</comment>
<keyword evidence="2" id="KW-1185">Reference proteome</keyword>
<proteinExistence type="predicted"/>
<reference evidence="1" key="1">
    <citation type="submission" date="2023-07" db="EMBL/GenBank/DDBJ databases">
        <title>Black Yeasts Isolated from many extreme environments.</title>
        <authorList>
            <person name="Coleine C."/>
            <person name="Stajich J.E."/>
            <person name="Selbmann L."/>
        </authorList>
    </citation>
    <scope>NUCLEOTIDE SEQUENCE</scope>
    <source>
        <strain evidence="1">CCFEE 5714</strain>
    </source>
</reference>
<evidence type="ECO:0000313" key="1">
    <source>
        <dbReference type="EMBL" id="KAK3704868.1"/>
    </source>
</evidence>